<proteinExistence type="predicted"/>
<evidence type="ECO:0000256" key="1">
    <source>
        <dbReference type="SAM" id="MobiDB-lite"/>
    </source>
</evidence>
<dbReference type="EMBL" id="VSSQ01087019">
    <property type="protein sequence ID" value="MPN34139.1"/>
    <property type="molecule type" value="Genomic_DNA"/>
</dbReference>
<comment type="caution">
    <text evidence="2">The sequence shown here is derived from an EMBL/GenBank/DDBJ whole genome shotgun (WGS) entry which is preliminary data.</text>
</comment>
<gene>
    <name evidence="2" type="ORF">SDC9_181632</name>
</gene>
<reference evidence="2" key="1">
    <citation type="submission" date="2019-08" db="EMBL/GenBank/DDBJ databases">
        <authorList>
            <person name="Kucharzyk K."/>
            <person name="Murdoch R.W."/>
            <person name="Higgins S."/>
            <person name="Loffler F."/>
        </authorList>
    </citation>
    <scope>NUCLEOTIDE SEQUENCE</scope>
</reference>
<evidence type="ECO:0000313" key="2">
    <source>
        <dbReference type="EMBL" id="MPN34139.1"/>
    </source>
</evidence>
<sequence length="57" mass="6538">MSDRSDGGKHVTLWNGSEGGPERYSYDVDRYGNYIPGSCHYTDSMSHVLRDMGHTRW</sequence>
<dbReference type="AlphaFoldDB" id="A0A645H7S1"/>
<organism evidence="2">
    <name type="scientific">bioreactor metagenome</name>
    <dbReference type="NCBI Taxonomy" id="1076179"/>
    <lineage>
        <taxon>unclassified sequences</taxon>
        <taxon>metagenomes</taxon>
        <taxon>ecological metagenomes</taxon>
    </lineage>
</organism>
<protein>
    <submittedName>
        <fullName evidence="2">Uncharacterized protein</fullName>
    </submittedName>
</protein>
<name>A0A645H7S1_9ZZZZ</name>
<accession>A0A645H7S1</accession>
<feature type="region of interest" description="Disordered" evidence="1">
    <location>
        <begin position="1"/>
        <end position="21"/>
    </location>
</feature>